<name>A0ABP5JGA5_9ACTN</name>
<dbReference type="Proteomes" id="UP001500575">
    <property type="component" value="Unassembled WGS sequence"/>
</dbReference>
<dbReference type="Gene3D" id="2.60.40.10">
    <property type="entry name" value="Immunoglobulins"/>
    <property type="match status" value="1"/>
</dbReference>
<accession>A0ABP5JGA5</accession>
<keyword evidence="1" id="KW-0732">Signal</keyword>
<dbReference type="InterPro" id="IPR013783">
    <property type="entry name" value="Ig-like_fold"/>
</dbReference>
<comment type="caution">
    <text evidence="3">The sequence shown here is derived from an EMBL/GenBank/DDBJ whole genome shotgun (WGS) entry which is preliminary data.</text>
</comment>
<dbReference type="RefSeq" id="WP_344301878.1">
    <property type="nucleotide sequence ID" value="NZ_BAAAQQ010000002.1"/>
</dbReference>
<evidence type="ECO:0000313" key="4">
    <source>
        <dbReference type="Proteomes" id="UP001500575"/>
    </source>
</evidence>
<evidence type="ECO:0000256" key="1">
    <source>
        <dbReference type="SAM" id="SignalP"/>
    </source>
</evidence>
<proteinExistence type="predicted"/>
<dbReference type="EMBL" id="BAAAQQ010000002">
    <property type="protein sequence ID" value="GAA2114813.1"/>
    <property type="molecule type" value="Genomic_DNA"/>
</dbReference>
<organism evidence="3 4">
    <name type="scientific">Nocardioides bigeumensis</name>
    <dbReference type="NCBI Taxonomy" id="433657"/>
    <lineage>
        <taxon>Bacteria</taxon>
        <taxon>Bacillati</taxon>
        <taxon>Actinomycetota</taxon>
        <taxon>Actinomycetes</taxon>
        <taxon>Propionibacteriales</taxon>
        <taxon>Nocardioidaceae</taxon>
        <taxon>Nocardioides</taxon>
    </lineage>
</organism>
<dbReference type="Pfam" id="PF17802">
    <property type="entry name" value="SpaA"/>
    <property type="match status" value="1"/>
</dbReference>
<evidence type="ECO:0000259" key="2">
    <source>
        <dbReference type="Pfam" id="PF17802"/>
    </source>
</evidence>
<feature type="domain" description="SpaA-like prealbumin fold" evidence="2">
    <location>
        <begin position="565"/>
        <end position="664"/>
    </location>
</feature>
<feature type="chain" id="PRO_5045548699" description="SpaA-like prealbumin fold domain-containing protein" evidence="1">
    <location>
        <begin position="32"/>
        <end position="752"/>
    </location>
</feature>
<sequence>MRKHLTRARIAVGGALVLATALLLPALPATALPASIFELDANSVDNAAAGEDWNTLFNDTTGPAGSSVAFTGIDADPAGTTIFTTGGSKDFADIPSWRHTTGSVPDKDEITNAYAAAYLAPDGADPGTEQDLIVYFGADRYAQNGSANVGFWFLEQQVGPVAAGLFSGAHVAGDTLVLSEFTNGGAVSTIQVWEWNPTVNGPTCPSSVTNANVGCKDNAGTMLLKLASANADCDTAAPSENACANVNAEAITVPWPYDAKGGGDQQGAVPIGGFFEGGVNLSALRGGTQPCVSSFIAETRSSPSIDAVLKDFTGGGFPLCSASISIGPDDVNDVNDPHTFTVTVSRVFAGTSSGISGVNPSVTLTDSGGATITPTANTCATTGTNASGQCTVTFTSAVAGVITGHATVTATVQGQTFNLSTGSGAGQNPDATKVYVDGKVSITPTAVNGIGESHTFTVEALQKIGSASAFSAATDGHATVTLTDAGGAVKQLDATASTCDDAGDNLDANGKCVMVFKSDVAGTVTGHASVDMNLTTSEGNITITRQTNGLAGNTGDAVKTYVDGEIVWLKHDDLGNLLGGAVFTVCKTHSWSTTGNTGTGEMVDLVPDACFDVTDDSAPDTDSTPGEFKLVDLTLGRYTIKEKTAPPGYALDPDTVTVNLDTTNVPTSNNGNAGTFVDPALFKVIIYTCNTSTEQLVVSQVDEDPGTAGGVKDTQAAGSLTADQQAFLCGLDANYDNKSRGDHNYKVTIPKP</sequence>
<keyword evidence="4" id="KW-1185">Reference proteome</keyword>
<reference evidence="4" key="1">
    <citation type="journal article" date="2019" name="Int. J. Syst. Evol. Microbiol.">
        <title>The Global Catalogue of Microorganisms (GCM) 10K type strain sequencing project: providing services to taxonomists for standard genome sequencing and annotation.</title>
        <authorList>
            <consortium name="The Broad Institute Genomics Platform"/>
            <consortium name="The Broad Institute Genome Sequencing Center for Infectious Disease"/>
            <person name="Wu L."/>
            <person name="Ma J."/>
        </authorList>
    </citation>
    <scope>NUCLEOTIDE SEQUENCE [LARGE SCALE GENOMIC DNA]</scope>
    <source>
        <strain evidence="4">JCM 16021</strain>
    </source>
</reference>
<feature type="signal peptide" evidence="1">
    <location>
        <begin position="1"/>
        <end position="31"/>
    </location>
</feature>
<dbReference type="InterPro" id="IPR041033">
    <property type="entry name" value="SpaA_PFL_dom_1"/>
</dbReference>
<evidence type="ECO:0000313" key="3">
    <source>
        <dbReference type="EMBL" id="GAA2114813.1"/>
    </source>
</evidence>
<protein>
    <recommendedName>
        <fullName evidence="2">SpaA-like prealbumin fold domain-containing protein</fullName>
    </recommendedName>
</protein>
<gene>
    <name evidence="3" type="ORF">GCM10009843_03550</name>
</gene>